<dbReference type="EMBL" id="CM024810">
    <property type="protein sequence ID" value="KAG8005782.1"/>
    <property type="molecule type" value="Genomic_DNA"/>
</dbReference>
<comment type="caution">
    <text evidence="1">The sequence shown here is derived from an EMBL/GenBank/DDBJ whole genome shotgun (WGS) entry which is preliminary data.</text>
</comment>
<sequence length="1470" mass="165347">MACVPELLLATLEELVDKQLRTFQWYLYTNDLDGFPHIPRSRVDGVDRPGTVDLLVQTYGYDGAVEVTVDILLRMKLKLWAETLKKKYNEVIDHHAIQEKLKSALREKCQNIYQGNADEGDTIYLNKIYTELHIIEGAWGVFSEEHEVRQQRLNHVMTEETSIKASDIFKPKSDQEKRIRTVLTQGIPGVGKTVCAQKFTLSWAEGKENQDITFLFLLPFRELNPNIGEKDYSLMQLLHQFFPEMKPLETLGTGCKVLFIFDGLDETLLPLNFKQNKVLRDETEPASLDVLITNLITGDLLGNGLIWITTRPAAASRIPRKHVHQWTEVKGFASEQREEYFKRHLRDDNLAMRIIKHVKSSRSLYIMCQIPVFCWITVTVMKKMLHDNATGGMPNTLTELYAYLLLCQTDRMIEGHYPVESNNVVLKLAELAFRQLEKGKLIFYEADLKECGIDVKEATIYSGVCTEVFMVEGRRTREVFSFVHLTIQEFLAAVYVHHSYMQRRENVLLGYLKRMSTRWLPKSVFTFHKTAIEKAMGSPDGRWDLFLRFLLGLSLKSNQELLSRILHLEAEGEEDVMQTIQFIKEKIIEEPEAKLSLFHCLSELKEESLVQEVQSFVSSGRLAAKNLSPVQWSALTFELMTSEATEEEFDLKKYIRSEEGLKKLLTVITSSTRALLNRCNLTENCCEALASALSSTSSHLTELDLSDNNLRDSGVKLLSVGLGHPHCKLKSLRLCKCKLEGDCCEGLAVALSTESTRLKELDLSANNFQEAGVKALCVGMRSHNCKLQTVRLIQCKLKENCCADLATVLSSGTSQLKILDLSNNSLKDSGVAVLSAGLKSPHCGLEKLGLSWCGLTHKCCDHIGSALRSESSHLLELDLRGNNLQGPDMHLLCAGLRSPHCKLKRLRLNECNLQECCADFASVLSRDKSHLRHLDLSGNDLQDSEVKLLSAGLASTDCTLETLGLSFCSVTEEGCTYLASALSSNPSHLRQLDLSYNYLKDSGVKLISLHCKDPLSKLEKLSVDHNAECYLKSTLKNYAYALTLDTNTAAKSLFLRDSGKQVTWVRERQQYPDHPDRFESVSQVLCHQGLTQRHYWEVEWRGCWVDVAVAVRGIRRRASSHLCGFGYTEQSWSLFCSEDHYSAQHDHQKVEIPAPPSHSHKVGVYLDWPGGTLSFYSVSSGNLSHLYTFNSTFTEPLYPGFGMEEDDCSVIICTEDVQELISRSASIDRLRPQAAVTSQGTDCTQIKALSPQASSGVYVIQPPGVKTPFKVYCEMQQDGGWTVMQRRSGGAVSFHKNWAAYKNGFGDKTQDHWLGLKNVFCLTKSKTKKWTLRVDLWDHEGGTAYALYGNFRLSSEKKAFKLHVGKYIGNAGDALRGAYPGISQNGFGFSTIDRDNDGCSPCIFGDIAETDCSSSEGGGWWFSRCGSANLNGDWHPTGNHIGWASGLSWETWKTPMPYSMKATRMMIKSV</sequence>
<protein>
    <submittedName>
        <fullName evidence="1">Uncharacterized protein</fullName>
    </submittedName>
</protein>
<organism evidence="1 2">
    <name type="scientific">Nibea albiflora</name>
    <name type="common">Yellow drum</name>
    <name type="synonym">Corvina albiflora</name>
    <dbReference type="NCBI Taxonomy" id="240163"/>
    <lineage>
        <taxon>Eukaryota</taxon>
        <taxon>Metazoa</taxon>
        <taxon>Chordata</taxon>
        <taxon>Craniata</taxon>
        <taxon>Vertebrata</taxon>
        <taxon>Euteleostomi</taxon>
        <taxon>Actinopterygii</taxon>
        <taxon>Neopterygii</taxon>
        <taxon>Teleostei</taxon>
        <taxon>Neoteleostei</taxon>
        <taxon>Acanthomorphata</taxon>
        <taxon>Eupercaria</taxon>
        <taxon>Sciaenidae</taxon>
        <taxon>Nibea</taxon>
    </lineage>
</organism>
<evidence type="ECO:0000313" key="1">
    <source>
        <dbReference type="EMBL" id="KAG8005782.1"/>
    </source>
</evidence>
<evidence type="ECO:0000313" key="2">
    <source>
        <dbReference type="Proteomes" id="UP000805704"/>
    </source>
</evidence>
<name>A0ACB7EU82_NIBAL</name>
<gene>
    <name evidence="1" type="ORF">GBF38_001767</name>
</gene>
<keyword evidence="2" id="KW-1185">Reference proteome</keyword>
<proteinExistence type="predicted"/>
<dbReference type="Proteomes" id="UP000805704">
    <property type="component" value="Chromosome 22"/>
</dbReference>
<accession>A0ACB7EU82</accession>
<reference evidence="1" key="1">
    <citation type="submission" date="2020-04" db="EMBL/GenBank/DDBJ databases">
        <title>A chromosome-scale assembly and high-density genetic map of the yellow drum (Nibea albiflora) genome.</title>
        <authorList>
            <person name="Xu D."/>
            <person name="Zhang W."/>
            <person name="Chen R."/>
            <person name="Tan P."/>
            <person name="Wang L."/>
            <person name="Song H."/>
            <person name="Tian L."/>
            <person name="Zhu Q."/>
            <person name="Wang B."/>
        </authorList>
    </citation>
    <scope>NUCLEOTIDE SEQUENCE</scope>
    <source>
        <strain evidence="1">ZJHYS-2018</strain>
    </source>
</reference>